<dbReference type="InterPro" id="IPR000415">
    <property type="entry name" value="Nitroreductase-like"/>
</dbReference>
<sequence length="243" mass="27005">MSVLPSKPALETALNHRSIRKFTGEPIAPEMLEAVLKAGQAASTSSFMQPVHIVRVTDIELRKQLRAVGANQHYIETCAEFLVFCIDFAKHKKIAADAQTDWTEMTLMGAIDAGIMAQNVLLTAESLGLGGVYIGCLRDDINATDRILNLPDNVVPLFGMCLGHPAQEPIMRPRMPLPCVVSENGYTPLNESTYAEYDKVVGDYYQRRSNLDLDFTKQVRATLCKEVRPDILPFLQRKGLAKR</sequence>
<gene>
    <name evidence="7" type="ORF">BV912_11345</name>
</gene>
<organism evidence="7 8">
    <name type="scientific">Neisseria dumasiana</name>
    <dbReference type="NCBI Taxonomy" id="1931275"/>
    <lineage>
        <taxon>Bacteria</taxon>
        <taxon>Pseudomonadati</taxon>
        <taxon>Pseudomonadota</taxon>
        <taxon>Betaproteobacteria</taxon>
        <taxon>Neisseriales</taxon>
        <taxon>Neisseriaceae</taxon>
        <taxon>Neisseria</taxon>
    </lineage>
</organism>
<name>A0A1X3DAJ9_9NEIS</name>
<dbReference type="EMBL" id="MTAB01000038">
    <property type="protein sequence ID" value="OSI16741.1"/>
    <property type="molecule type" value="Genomic_DNA"/>
</dbReference>
<dbReference type="PANTHER" id="PTHR43425">
    <property type="entry name" value="OXYGEN-INSENSITIVE NADPH NITROREDUCTASE"/>
    <property type="match status" value="1"/>
</dbReference>
<proteinExistence type="inferred from homology"/>
<evidence type="ECO:0000256" key="2">
    <source>
        <dbReference type="ARBA" id="ARBA00022630"/>
    </source>
</evidence>
<dbReference type="AlphaFoldDB" id="A0A1X3DAJ9"/>
<evidence type="ECO:0000259" key="6">
    <source>
        <dbReference type="Pfam" id="PF00881"/>
    </source>
</evidence>
<dbReference type="RefSeq" id="WP_085360624.1">
    <property type="nucleotide sequence ID" value="NZ_MTAB01000038.1"/>
</dbReference>
<evidence type="ECO:0000256" key="1">
    <source>
        <dbReference type="ARBA" id="ARBA00008366"/>
    </source>
</evidence>
<keyword evidence="2 5" id="KW-0285">Flavoprotein</keyword>
<keyword evidence="5" id="KW-0521">NADP</keyword>
<evidence type="ECO:0000256" key="4">
    <source>
        <dbReference type="ARBA" id="ARBA00023002"/>
    </source>
</evidence>
<comment type="similarity">
    <text evidence="1 5">Belongs to the flavin oxidoreductase frp family.</text>
</comment>
<dbReference type="CDD" id="cd02146">
    <property type="entry name" value="NfsA-like"/>
    <property type="match status" value="1"/>
</dbReference>
<dbReference type="Pfam" id="PF00881">
    <property type="entry name" value="Nitroreductase"/>
    <property type="match status" value="1"/>
</dbReference>
<keyword evidence="3 5" id="KW-0288">FMN</keyword>
<dbReference type="OrthoDB" id="3181400at2"/>
<dbReference type="STRING" id="1931275.BV914_03560"/>
<keyword evidence="4 5" id="KW-0560">Oxidoreductase</keyword>
<dbReference type="NCBIfam" id="NF008033">
    <property type="entry name" value="PRK10765.1"/>
    <property type="match status" value="1"/>
</dbReference>
<evidence type="ECO:0000256" key="5">
    <source>
        <dbReference type="PIRNR" id="PIRNR005426"/>
    </source>
</evidence>
<dbReference type="InterPro" id="IPR029479">
    <property type="entry name" value="Nitroreductase"/>
</dbReference>
<dbReference type="SUPFAM" id="SSF55469">
    <property type="entry name" value="FMN-dependent nitroreductase-like"/>
    <property type="match status" value="1"/>
</dbReference>
<dbReference type="PIRSF" id="PIRSF005426">
    <property type="entry name" value="Frp"/>
    <property type="match status" value="1"/>
</dbReference>
<dbReference type="PANTHER" id="PTHR43425:SF2">
    <property type="entry name" value="OXYGEN-INSENSITIVE NADPH NITROREDUCTASE"/>
    <property type="match status" value="1"/>
</dbReference>
<accession>A0A1X3DAJ9</accession>
<comment type="caution">
    <text evidence="7">The sequence shown here is derived from an EMBL/GenBank/DDBJ whole genome shotgun (WGS) entry which is preliminary data.</text>
</comment>
<dbReference type="InterPro" id="IPR016446">
    <property type="entry name" value="Flavin_OxRdtase_Frp"/>
</dbReference>
<reference evidence="8" key="1">
    <citation type="submission" date="2017-01" db="EMBL/GenBank/DDBJ databases">
        <authorList>
            <person name="Mah S.A."/>
            <person name="Swanson W.J."/>
            <person name="Moy G.W."/>
            <person name="Vacquier V.D."/>
        </authorList>
    </citation>
    <scope>NUCLEOTIDE SEQUENCE [LARGE SCALE GENOMIC DNA]</scope>
    <source>
        <strain evidence="8">124861</strain>
    </source>
</reference>
<dbReference type="Proteomes" id="UP000193303">
    <property type="component" value="Unassembled WGS sequence"/>
</dbReference>
<dbReference type="GO" id="GO:0016491">
    <property type="term" value="F:oxidoreductase activity"/>
    <property type="evidence" value="ECO:0007669"/>
    <property type="project" value="UniProtKB-UniRule"/>
</dbReference>
<evidence type="ECO:0000313" key="7">
    <source>
        <dbReference type="EMBL" id="OSI16741.1"/>
    </source>
</evidence>
<evidence type="ECO:0000256" key="3">
    <source>
        <dbReference type="ARBA" id="ARBA00022643"/>
    </source>
</evidence>
<protein>
    <submittedName>
        <fullName evidence="7">Nitroreductase A</fullName>
    </submittedName>
</protein>
<evidence type="ECO:0000313" key="8">
    <source>
        <dbReference type="Proteomes" id="UP000193303"/>
    </source>
</evidence>
<feature type="domain" description="Nitroreductase" evidence="6">
    <location>
        <begin position="15"/>
        <end position="164"/>
    </location>
</feature>
<dbReference type="Gene3D" id="3.40.109.10">
    <property type="entry name" value="NADH Oxidase"/>
    <property type="match status" value="1"/>
</dbReference>